<evidence type="ECO:0000313" key="1">
    <source>
        <dbReference type="EMBL" id="CAK9218615.1"/>
    </source>
</evidence>
<proteinExistence type="predicted"/>
<gene>
    <name evidence="1" type="ORF">CSSPTR1EN2_LOCUS14073</name>
</gene>
<accession>A0ABP0UCK6</accession>
<keyword evidence="2" id="KW-1185">Reference proteome</keyword>
<evidence type="ECO:0008006" key="3">
    <source>
        <dbReference type="Google" id="ProtNLM"/>
    </source>
</evidence>
<dbReference type="PANTHER" id="PTHR37067:SF3">
    <property type="entry name" value="PX DOMAIN-CONTAINING PROTEIN"/>
    <property type="match status" value="1"/>
</dbReference>
<name>A0ABP0UCK6_9BRYO</name>
<sequence>MTVLQTIARFGIGISNSIAAIEAERDRANNPSDDLASPVMLKELVTMRSSTFITDIIEPLKEQLQANAWTADQINAIEVEHRELLAAYKRDSGVASIINEQDVKTTFNEAWGAVGSERCHQLPRFCAGLATVFPNSTSVESDFSILKWELDEFRTSLLDLSLKGIFQAKQFEVLDRIAQTLDFPINTAH</sequence>
<dbReference type="PANTHER" id="PTHR37067">
    <property type="entry name" value="PX DOMAIN-CONTAINING PROTEIN"/>
    <property type="match status" value="1"/>
</dbReference>
<reference evidence="1" key="1">
    <citation type="submission" date="2024-02" db="EMBL/GenBank/DDBJ databases">
        <authorList>
            <consortium name="ELIXIR-Norway"/>
            <consortium name="Elixir Norway"/>
        </authorList>
    </citation>
    <scope>NUCLEOTIDE SEQUENCE</scope>
</reference>
<organism evidence="1 2">
    <name type="scientific">Sphagnum troendelagicum</name>
    <dbReference type="NCBI Taxonomy" id="128251"/>
    <lineage>
        <taxon>Eukaryota</taxon>
        <taxon>Viridiplantae</taxon>
        <taxon>Streptophyta</taxon>
        <taxon>Embryophyta</taxon>
        <taxon>Bryophyta</taxon>
        <taxon>Sphagnophytina</taxon>
        <taxon>Sphagnopsida</taxon>
        <taxon>Sphagnales</taxon>
        <taxon>Sphagnaceae</taxon>
        <taxon>Sphagnum</taxon>
    </lineage>
</organism>
<evidence type="ECO:0000313" key="2">
    <source>
        <dbReference type="Proteomes" id="UP001497512"/>
    </source>
</evidence>
<dbReference type="Proteomes" id="UP001497512">
    <property type="component" value="Chromosome 3"/>
</dbReference>
<dbReference type="EMBL" id="OZ019895">
    <property type="protein sequence ID" value="CAK9218615.1"/>
    <property type="molecule type" value="Genomic_DNA"/>
</dbReference>
<protein>
    <recommendedName>
        <fullName evidence="3">HAT C-terminal dimerisation domain-containing protein</fullName>
    </recommendedName>
</protein>